<name>A0A9N9JE36_9GLOM</name>
<comment type="caution">
    <text evidence="1">The sequence shown here is derived from an EMBL/GenBank/DDBJ whole genome shotgun (WGS) entry which is preliminary data.</text>
</comment>
<evidence type="ECO:0000313" key="2">
    <source>
        <dbReference type="Proteomes" id="UP000789396"/>
    </source>
</evidence>
<dbReference type="Proteomes" id="UP000789396">
    <property type="component" value="Unassembled WGS sequence"/>
</dbReference>
<feature type="non-terminal residue" evidence="1">
    <location>
        <position position="39"/>
    </location>
</feature>
<feature type="non-terminal residue" evidence="1">
    <location>
        <position position="1"/>
    </location>
</feature>
<proteinExistence type="predicted"/>
<reference evidence="1" key="1">
    <citation type="submission" date="2021-06" db="EMBL/GenBank/DDBJ databases">
        <authorList>
            <person name="Kallberg Y."/>
            <person name="Tangrot J."/>
            <person name="Rosling A."/>
        </authorList>
    </citation>
    <scope>NUCLEOTIDE SEQUENCE</scope>
    <source>
        <strain evidence="1">IN212</strain>
    </source>
</reference>
<evidence type="ECO:0000313" key="1">
    <source>
        <dbReference type="EMBL" id="CAG8771755.1"/>
    </source>
</evidence>
<sequence>RNEEQSPFTKARVGYKVDMRGTLVKTLNKFEIIYGESSG</sequence>
<keyword evidence="2" id="KW-1185">Reference proteome</keyword>
<dbReference type="EMBL" id="CAJVPZ010046950">
    <property type="protein sequence ID" value="CAG8771755.1"/>
    <property type="molecule type" value="Genomic_DNA"/>
</dbReference>
<gene>
    <name evidence="1" type="ORF">RFULGI_LOCUS15109</name>
</gene>
<accession>A0A9N9JE36</accession>
<dbReference type="AlphaFoldDB" id="A0A9N9JE36"/>
<protein>
    <submittedName>
        <fullName evidence="1">4250_t:CDS:1</fullName>
    </submittedName>
</protein>
<organism evidence="1 2">
    <name type="scientific">Racocetra fulgida</name>
    <dbReference type="NCBI Taxonomy" id="60492"/>
    <lineage>
        <taxon>Eukaryota</taxon>
        <taxon>Fungi</taxon>
        <taxon>Fungi incertae sedis</taxon>
        <taxon>Mucoromycota</taxon>
        <taxon>Glomeromycotina</taxon>
        <taxon>Glomeromycetes</taxon>
        <taxon>Diversisporales</taxon>
        <taxon>Gigasporaceae</taxon>
        <taxon>Racocetra</taxon>
    </lineage>
</organism>
<dbReference type="OrthoDB" id="2303332at2759"/>